<protein>
    <submittedName>
        <fullName evidence="2">2093_t:CDS:1</fullName>
    </submittedName>
</protein>
<dbReference type="AlphaFoldDB" id="A0A9N9GIV1"/>
<keyword evidence="3" id="KW-1185">Reference proteome</keyword>
<evidence type="ECO:0000256" key="1">
    <source>
        <dbReference type="SAM" id="MobiDB-lite"/>
    </source>
</evidence>
<sequence>MAKENAELKSRVAKLEQRQLQNDEKSNFIAKSDDNIREIKQSSVNISSTGMENSNDTHASNSDELNNAPNSDPTSQDQDPIQKNYTPQINQNVLEEPQTQSTISSKIKIPYNQKVEQGLLHELFEFIRGTDSMSLQNLKKTPLNSSFIKQISDIPIDIDLTPGSIIWQELDAKISSFKSQKLIGVKNSSCAHGQLKSDIETKVCEETLPKTEVCITTTPSILSSQISSHSVTAFSNSEDIVNENGEFSKIVNVFDGFLDSNSDS</sequence>
<feature type="region of interest" description="Disordered" evidence="1">
    <location>
        <begin position="16"/>
        <end position="83"/>
    </location>
</feature>
<name>A0A9N9GIV1_9GLOM</name>
<dbReference type="OrthoDB" id="2423674at2759"/>
<organism evidence="2 3">
    <name type="scientific">Diversispora eburnea</name>
    <dbReference type="NCBI Taxonomy" id="1213867"/>
    <lineage>
        <taxon>Eukaryota</taxon>
        <taxon>Fungi</taxon>
        <taxon>Fungi incertae sedis</taxon>
        <taxon>Mucoromycota</taxon>
        <taxon>Glomeromycotina</taxon>
        <taxon>Glomeromycetes</taxon>
        <taxon>Diversisporales</taxon>
        <taxon>Diversisporaceae</taxon>
        <taxon>Diversispora</taxon>
    </lineage>
</organism>
<feature type="compositionally biased region" description="Polar residues" evidence="1">
    <location>
        <begin position="41"/>
        <end position="83"/>
    </location>
</feature>
<accession>A0A9N9GIV1</accession>
<evidence type="ECO:0000313" key="3">
    <source>
        <dbReference type="Proteomes" id="UP000789706"/>
    </source>
</evidence>
<feature type="compositionally biased region" description="Basic and acidic residues" evidence="1">
    <location>
        <begin position="16"/>
        <end position="40"/>
    </location>
</feature>
<feature type="non-terminal residue" evidence="2">
    <location>
        <position position="1"/>
    </location>
</feature>
<proteinExistence type="predicted"/>
<dbReference type="EMBL" id="CAJVPK010002051">
    <property type="protein sequence ID" value="CAG8605237.1"/>
    <property type="molecule type" value="Genomic_DNA"/>
</dbReference>
<comment type="caution">
    <text evidence="2">The sequence shown here is derived from an EMBL/GenBank/DDBJ whole genome shotgun (WGS) entry which is preliminary data.</text>
</comment>
<gene>
    <name evidence="2" type="ORF">DEBURN_LOCUS9717</name>
</gene>
<reference evidence="2" key="1">
    <citation type="submission" date="2021-06" db="EMBL/GenBank/DDBJ databases">
        <authorList>
            <person name="Kallberg Y."/>
            <person name="Tangrot J."/>
            <person name="Rosling A."/>
        </authorList>
    </citation>
    <scope>NUCLEOTIDE SEQUENCE</scope>
    <source>
        <strain evidence="2">AZ414A</strain>
    </source>
</reference>
<evidence type="ECO:0000313" key="2">
    <source>
        <dbReference type="EMBL" id="CAG8605237.1"/>
    </source>
</evidence>
<dbReference type="Proteomes" id="UP000789706">
    <property type="component" value="Unassembled WGS sequence"/>
</dbReference>